<dbReference type="Gene3D" id="3.40.710.10">
    <property type="entry name" value="DD-peptidase/beta-lactamase superfamily"/>
    <property type="match status" value="1"/>
</dbReference>
<evidence type="ECO:0000313" key="4">
    <source>
        <dbReference type="Proteomes" id="UP001268819"/>
    </source>
</evidence>
<comment type="caution">
    <text evidence="3">The sequence shown here is derived from an EMBL/GenBank/DDBJ whole genome shotgun (WGS) entry which is preliminary data.</text>
</comment>
<evidence type="ECO:0000256" key="1">
    <source>
        <dbReference type="SAM" id="SignalP"/>
    </source>
</evidence>
<feature type="signal peptide" evidence="1">
    <location>
        <begin position="1"/>
        <end position="24"/>
    </location>
</feature>
<reference evidence="3 4" key="1">
    <citation type="submission" date="2023-07" db="EMBL/GenBank/DDBJ databases">
        <title>Sequencing the genomes of 1000 actinobacteria strains.</title>
        <authorList>
            <person name="Klenk H.-P."/>
        </authorList>
    </citation>
    <scope>NUCLEOTIDE SEQUENCE [LARGE SCALE GENOMIC DNA]</scope>
    <source>
        <strain evidence="3 4">DSM 43749</strain>
    </source>
</reference>
<proteinExistence type="predicted"/>
<dbReference type="PROSITE" id="PS51257">
    <property type="entry name" value="PROKAR_LIPOPROTEIN"/>
    <property type="match status" value="1"/>
</dbReference>
<dbReference type="Proteomes" id="UP001268819">
    <property type="component" value="Unassembled WGS sequence"/>
</dbReference>
<evidence type="ECO:0000313" key="3">
    <source>
        <dbReference type="EMBL" id="MDR6595123.1"/>
    </source>
</evidence>
<organism evidence="3 4">
    <name type="scientific">Saccharothrix longispora</name>
    <dbReference type="NCBI Taxonomy" id="33920"/>
    <lineage>
        <taxon>Bacteria</taxon>
        <taxon>Bacillati</taxon>
        <taxon>Actinomycetota</taxon>
        <taxon>Actinomycetes</taxon>
        <taxon>Pseudonocardiales</taxon>
        <taxon>Pseudonocardiaceae</taxon>
        <taxon>Saccharothrix</taxon>
    </lineage>
</organism>
<dbReference type="RefSeq" id="WP_310308167.1">
    <property type="nucleotide sequence ID" value="NZ_BAAAXB010000001.1"/>
</dbReference>
<dbReference type="NCBIfam" id="NF033103">
    <property type="entry name" value="bla_class_A"/>
    <property type="match status" value="1"/>
</dbReference>
<keyword evidence="4" id="KW-1185">Reference proteome</keyword>
<gene>
    <name evidence="3" type="ORF">J2S66_003507</name>
</gene>
<keyword evidence="3" id="KW-0378">Hydrolase</keyword>
<evidence type="ECO:0000259" key="2">
    <source>
        <dbReference type="Pfam" id="PF13354"/>
    </source>
</evidence>
<dbReference type="InterPro" id="IPR012338">
    <property type="entry name" value="Beta-lactam/transpept-like"/>
</dbReference>
<dbReference type="SUPFAM" id="SSF56601">
    <property type="entry name" value="beta-lactamase/transpeptidase-like"/>
    <property type="match status" value="1"/>
</dbReference>
<dbReference type="InterPro" id="IPR045155">
    <property type="entry name" value="Beta-lactam_cat"/>
</dbReference>
<keyword evidence="1" id="KW-0732">Signal</keyword>
<dbReference type="InterPro" id="IPR000871">
    <property type="entry name" value="Beta-lactam_class-A"/>
</dbReference>
<dbReference type="GO" id="GO:0008800">
    <property type="term" value="F:beta-lactamase activity"/>
    <property type="evidence" value="ECO:0007669"/>
    <property type="project" value="UniProtKB-EC"/>
</dbReference>
<name>A0ABU1PXX0_9PSEU</name>
<sequence length="306" mass="31423">MKRTAGAVLALAVLTGCASGPAPVESPPAATTTATTTAPTASIATAVPDGAFARLEEEFGATLGVYALDTGTGREIAYRADHRFAHASTIKALAVGALLRREPVEALDEVVTYSRADVVPHSPVTGERVDTGVTLREAADAAVRLSDNTAANLLFRALGGPEGLGAVLRGIGDTTTHVDRVETGLNEATPGDVRDTSTPRALATGLRAFTLGDALPPDRREFLVDLLRRNTTGDDLIRAGLPADWVVGDKTGSGGYGTRNDIAVAWPPGGAAPVVLAVMSTRGTPDAEHDDALIARAAAVVAGHLR</sequence>
<dbReference type="PANTHER" id="PTHR35333">
    <property type="entry name" value="BETA-LACTAMASE"/>
    <property type="match status" value="1"/>
</dbReference>
<feature type="domain" description="Beta-lactamase class A catalytic" evidence="2">
    <location>
        <begin position="64"/>
        <end position="279"/>
    </location>
</feature>
<dbReference type="PANTHER" id="PTHR35333:SF3">
    <property type="entry name" value="BETA-LACTAMASE-TYPE TRANSPEPTIDASE FOLD CONTAINING PROTEIN"/>
    <property type="match status" value="1"/>
</dbReference>
<accession>A0ABU1PXX0</accession>
<dbReference type="PRINTS" id="PR00118">
    <property type="entry name" value="BLACTAMASEA"/>
</dbReference>
<dbReference type="Pfam" id="PF13354">
    <property type="entry name" value="Beta-lactamase2"/>
    <property type="match status" value="1"/>
</dbReference>
<dbReference type="EMBL" id="JAVDSG010000001">
    <property type="protein sequence ID" value="MDR6595123.1"/>
    <property type="molecule type" value="Genomic_DNA"/>
</dbReference>
<protein>
    <submittedName>
        <fullName evidence="3">Beta-lactamase class A</fullName>
        <ecNumber evidence="3">3.5.2.6</ecNumber>
    </submittedName>
</protein>
<feature type="chain" id="PRO_5045648000" evidence="1">
    <location>
        <begin position="25"/>
        <end position="306"/>
    </location>
</feature>
<dbReference type="EC" id="3.5.2.6" evidence="3"/>